<protein>
    <recommendedName>
        <fullName evidence="6">Pentatricopeptide repeat-containing protein</fullName>
    </recommendedName>
</protein>
<dbReference type="InterPro" id="IPR002885">
    <property type="entry name" value="PPR_rpt"/>
</dbReference>
<evidence type="ECO:0008006" key="6">
    <source>
        <dbReference type="Google" id="ProtNLM"/>
    </source>
</evidence>
<evidence type="ECO:0000313" key="4">
    <source>
        <dbReference type="EMBL" id="KAF6136451.1"/>
    </source>
</evidence>
<name>A0A7J7L1F5_9MAGN</name>
<dbReference type="OrthoDB" id="1934535at2759"/>
<dbReference type="PANTHER" id="PTHR47941">
    <property type="entry name" value="PENTATRICOPEPTIDE REPEAT-CONTAINING PROTEIN 3, MITOCHONDRIAL"/>
    <property type="match status" value="1"/>
</dbReference>
<dbReference type="Pfam" id="PF13041">
    <property type="entry name" value="PPR_2"/>
    <property type="match status" value="1"/>
</dbReference>
<feature type="repeat" description="PPR" evidence="3">
    <location>
        <begin position="171"/>
        <end position="201"/>
    </location>
</feature>
<dbReference type="PROSITE" id="PS51375">
    <property type="entry name" value="PPR"/>
    <property type="match status" value="3"/>
</dbReference>
<evidence type="ECO:0000256" key="1">
    <source>
        <dbReference type="ARBA" id="ARBA00007626"/>
    </source>
</evidence>
<feature type="repeat" description="PPR" evidence="3">
    <location>
        <begin position="136"/>
        <end position="170"/>
    </location>
</feature>
<dbReference type="NCBIfam" id="TIGR00756">
    <property type="entry name" value="PPR"/>
    <property type="match status" value="3"/>
</dbReference>
<organism evidence="4 5">
    <name type="scientific">Kingdonia uniflora</name>
    <dbReference type="NCBI Taxonomy" id="39325"/>
    <lineage>
        <taxon>Eukaryota</taxon>
        <taxon>Viridiplantae</taxon>
        <taxon>Streptophyta</taxon>
        <taxon>Embryophyta</taxon>
        <taxon>Tracheophyta</taxon>
        <taxon>Spermatophyta</taxon>
        <taxon>Magnoliopsida</taxon>
        <taxon>Ranunculales</taxon>
        <taxon>Circaeasteraceae</taxon>
        <taxon>Kingdonia</taxon>
    </lineage>
</organism>
<evidence type="ECO:0000313" key="5">
    <source>
        <dbReference type="Proteomes" id="UP000541444"/>
    </source>
</evidence>
<evidence type="ECO:0000256" key="3">
    <source>
        <dbReference type="PROSITE-ProRule" id="PRU00708"/>
    </source>
</evidence>
<gene>
    <name evidence="4" type="ORF">GIB67_035010</name>
</gene>
<comment type="similarity">
    <text evidence="1">Belongs to the PPR family. P subfamily.</text>
</comment>
<dbReference type="Proteomes" id="UP000541444">
    <property type="component" value="Unassembled WGS sequence"/>
</dbReference>
<keyword evidence="5" id="KW-1185">Reference proteome</keyword>
<keyword evidence="2" id="KW-0677">Repeat</keyword>
<dbReference type="InterPro" id="IPR011990">
    <property type="entry name" value="TPR-like_helical_dom_sf"/>
</dbReference>
<dbReference type="AlphaFoldDB" id="A0A7J7L1F5"/>
<dbReference type="Pfam" id="PF13812">
    <property type="entry name" value="PPR_3"/>
    <property type="match status" value="1"/>
</dbReference>
<feature type="repeat" description="PPR" evidence="3">
    <location>
        <begin position="101"/>
        <end position="135"/>
    </location>
</feature>
<comment type="caution">
    <text evidence="4">The sequence shown here is derived from an EMBL/GenBank/DDBJ whole genome shotgun (WGS) entry which is preliminary data.</text>
</comment>
<dbReference type="EMBL" id="JACGCM010002693">
    <property type="protein sequence ID" value="KAF6136451.1"/>
    <property type="molecule type" value="Genomic_DNA"/>
</dbReference>
<dbReference type="Gene3D" id="1.25.40.10">
    <property type="entry name" value="Tetratricopeptide repeat domain"/>
    <property type="match status" value="1"/>
</dbReference>
<accession>A0A7J7L1F5</accession>
<reference evidence="4 5" key="1">
    <citation type="journal article" date="2020" name="IScience">
        <title>Genome Sequencing of the Endangered Kingdonia uniflora (Circaeasteraceae, Ranunculales) Reveals Potential Mechanisms of Evolutionary Specialization.</title>
        <authorList>
            <person name="Sun Y."/>
            <person name="Deng T."/>
            <person name="Zhang A."/>
            <person name="Moore M.J."/>
            <person name="Landis J.B."/>
            <person name="Lin N."/>
            <person name="Zhang H."/>
            <person name="Zhang X."/>
            <person name="Huang J."/>
            <person name="Zhang X."/>
            <person name="Sun H."/>
            <person name="Wang H."/>
        </authorList>
    </citation>
    <scope>NUCLEOTIDE SEQUENCE [LARGE SCALE GENOMIC DNA]</scope>
    <source>
        <strain evidence="4">TB1705</strain>
        <tissue evidence="4">Leaf</tissue>
    </source>
</reference>
<evidence type="ECO:0000256" key="2">
    <source>
        <dbReference type="ARBA" id="ARBA00022737"/>
    </source>
</evidence>
<proteinExistence type="inferred from homology"/>
<sequence>MMMMKKKMMISQLHKVCTFTSSSHSHHFTLAHFEQFVRDRCRSGNLEIEEAKDLFDNAIQMRPLPSIYPFNQLLGVLNRLYQYSTVITMFKSMDSVRIRPDLITFGTLINCFYQMGKLDFGFSVVGYIFKSGFEPNIVIFNTLLKGLFKEKRVKDAIKLFYKITEIGYACNVVTYLTMVDGLCKTGNVDQAIKLLNDMEKEIASLTY</sequence>